<dbReference type="AlphaFoldDB" id="A0A830ZB79"/>
<sequence>MSRARRGTGEHDGDSEPLPASQPGYREGTALSARHGPDVRTDSGREVERSDVLQALKRWPARCTGSGLPAARAGGLRIHREPRPANTEGTG</sequence>
<feature type="compositionally biased region" description="Basic and acidic residues" evidence="1">
    <location>
        <begin position="35"/>
        <end position="49"/>
    </location>
</feature>
<keyword evidence="2" id="KW-0614">Plasmid</keyword>
<evidence type="ECO:0000313" key="3">
    <source>
        <dbReference type="Proteomes" id="UP000187148"/>
    </source>
</evidence>
<reference evidence="2 3" key="1">
    <citation type="submission" date="2017-01" db="EMBL/GenBank/DDBJ databases">
        <authorList>
            <person name="Cao J.-M."/>
        </authorList>
    </citation>
    <scope>NUCLEOTIDE SEQUENCE [LARGE SCALE GENOMIC DNA]</scope>
    <source>
        <strain evidence="2 3">888-76</strain>
        <plasmid evidence="2 3">p888-76-1</plasmid>
    </source>
</reference>
<keyword evidence="3" id="KW-1185">Reference proteome</keyword>
<feature type="region of interest" description="Disordered" evidence="1">
    <location>
        <begin position="63"/>
        <end position="91"/>
    </location>
</feature>
<geneLocation type="plasmid" evidence="2 3">
    <name>p888-76-1</name>
</geneLocation>
<evidence type="ECO:0000313" key="2">
    <source>
        <dbReference type="EMBL" id="APZ07808.1"/>
    </source>
</evidence>
<dbReference type="KEGG" id="kco:BWI95_22450"/>
<feature type="region of interest" description="Disordered" evidence="1">
    <location>
        <begin position="1"/>
        <end position="49"/>
    </location>
</feature>
<dbReference type="Proteomes" id="UP000187148">
    <property type="component" value="Plasmid p888-76-1"/>
</dbReference>
<name>A0A830ZB79_9ENTR</name>
<evidence type="ECO:0000256" key="1">
    <source>
        <dbReference type="SAM" id="MobiDB-lite"/>
    </source>
</evidence>
<proteinExistence type="predicted"/>
<organism evidence="2 3">
    <name type="scientific">Kosakonia cowanii JCM 10956 = DSM 18146</name>
    <dbReference type="NCBI Taxonomy" id="1300165"/>
    <lineage>
        <taxon>Bacteria</taxon>
        <taxon>Pseudomonadati</taxon>
        <taxon>Pseudomonadota</taxon>
        <taxon>Gammaproteobacteria</taxon>
        <taxon>Enterobacterales</taxon>
        <taxon>Enterobacteriaceae</taxon>
        <taxon>Kosakonia</taxon>
    </lineage>
</organism>
<gene>
    <name evidence="2" type="ORF">BWI95_22450</name>
</gene>
<accession>A0A830ZB79</accession>
<dbReference type="EMBL" id="CP019446">
    <property type="protein sequence ID" value="APZ07808.1"/>
    <property type="molecule type" value="Genomic_DNA"/>
</dbReference>
<protein>
    <submittedName>
        <fullName evidence="2">Uncharacterized protein</fullName>
    </submittedName>
</protein>